<gene>
    <name evidence="1" type="ORF">X798_04231</name>
</gene>
<accession>A0A238BTQ4</accession>
<proteinExistence type="predicted"/>
<protein>
    <submittedName>
        <fullName evidence="1">Uncharacterized protein</fullName>
    </submittedName>
</protein>
<organism evidence="1 2">
    <name type="scientific">Onchocerca flexuosa</name>
    <dbReference type="NCBI Taxonomy" id="387005"/>
    <lineage>
        <taxon>Eukaryota</taxon>
        <taxon>Metazoa</taxon>
        <taxon>Ecdysozoa</taxon>
        <taxon>Nematoda</taxon>
        <taxon>Chromadorea</taxon>
        <taxon>Rhabditida</taxon>
        <taxon>Spirurina</taxon>
        <taxon>Spiruromorpha</taxon>
        <taxon>Filarioidea</taxon>
        <taxon>Onchocercidae</taxon>
        <taxon>Onchocerca</taxon>
    </lineage>
</organism>
<dbReference type="EMBL" id="KZ270004">
    <property type="protein sequence ID" value="OZC08683.1"/>
    <property type="molecule type" value="Genomic_DNA"/>
</dbReference>
<keyword evidence="2" id="KW-1185">Reference proteome</keyword>
<dbReference type="AlphaFoldDB" id="A0A238BTQ4"/>
<evidence type="ECO:0000313" key="2">
    <source>
        <dbReference type="Proteomes" id="UP000242913"/>
    </source>
</evidence>
<dbReference type="OrthoDB" id="5852692at2759"/>
<reference evidence="1 2" key="1">
    <citation type="submission" date="2015-12" db="EMBL/GenBank/DDBJ databases">
        <title>Draft genome of the nematode, Onchocerca flexuosa.</title>
        <authorList>
            <person name="Mitreva M."/>
        </authorList>
    </citation>
    <scope>NUCLEOTIDE SEQUENCE [LARGE SCALE GENOMIC DNA]</scope>
    <source>
        <strain evidence="1">Red Deer</strain>
    </source>
</reference>
<dbReference type="Proteomes" id="UP000242913">
    <property type="component" value="Unassembled WGS sequence"/>
</dbReference>
<evidence type="ECO:0000313" key="1">
    <source>
        <dbReference type="EMBL" id="OZC08683.1"/>
    </source>
</evidence>
<name>A0A238BTQ4_9BILA</name>
<sequence>MSLEQIFILKNKSIAENDSTRKLREMTVSGKEANAGNQGNTNQIIYPWLKPWVRIVDIIKQNAKAFDFTDKVEEKPWKNSVSPSQSIFDFLKPAKKMELNTRLEPALQRLFDPFVESFHEFGRLTKDLQPLDPITTSSIIVQPKSDMFENNLLFPKSATPQNTVYINSLVKNAPLTQQTESTTAMPSILTLLESFGHNQKRREEVEVGRDRTVNVLGMPVGRKDGISLAPLKGLSVGNENMFGPIAVNDKYNINWGFFSDLSKMLSKTAQQVFQ</sequence>